<dbReference type="Proteomes" id="UP001203297">
    <property type="component" value="Unassembled WGS sequence"/>
</dbReference>
<dbReference type="EMBL" id="WTXG01000018">
    <property type="protein sequence ID" value="KAI0300505.1"/>
    <property type="molecule type" value="Genomic_DNA"/>
</dbReference>
<organism evidence="2 3">
    <name type="scientific">Multifurca ochricompacta</name>
    <dbReference type="NCBI Taxonomy" id="376703"/>
    <lineage>
        <taxon>Eukaryota</taxon>
        <taxon>Fungi</taxon>
        <taxon>Dikarya</taxon>
        <taxon>Basidiomycota</taxon>
        <taxon>Agaricomycotina</taxon>
        <taxon>Agaricomycetes</taxon>
        <taxon>Russulales</taxon>
        <taxon>Russulaceae</taxon>
        <taxon>Multifurca</taxon>
    </lineage>
</organism>
<dbReference type="AlphaFoldDB" id="A0AAD4M3V8"/>
<comment type="caution">
    <text evidence="2">The sequence shown here is derived from an EMBL/GenBank/DDBJ whole genome shotgun (WGS) entry which is preliminary data.</text>
</comment>
<keyword evidence="1" id="KW-0175">Coiled coil</keyword>
<accession>A0AAD4M3V8</accession>
<evidence type="ECO:0000256" key="1">
    <source>
        <dbReference type="SAM" id="Coils"/>
    </source>
</evidence>
<proteinExistence type="predicted"/>
<keyword evidence="3" id="KW-1185">Reference proteome</keyword>
<feature type="coiled-coil region" evidence="1">
    <location>
        <begin position="2"/>
        <end position="32"/>
    </location>
</feature>
<sequence length="250" mass="28211">MMQLARQQLSALQEELRDIEETEAEMAKAKIMKHVDALQSILGSAKKLFEAGARMTLNAILLTFADISLDMKEKYPVAIFPNMQIASSDGVLVKNPVNQFEVWLTGNVDYGVCTYKDEANRARVLEAPLGDLMTYIENCIILVEAKRDKEMFIDSMPEATSQAIALSEVTGINTVRYCLSDGTKWMFHVYTSDGQGNRVSYEGPIVTIAQPHLEVGEDFKKDVRRVVELLYHWLRTDVDIKDDPLCTLRV</sequence>
<evidence type="ECO:0000313" key="3">
    <source>
        <dbReference type="Proteomes" id="UP001203297"/>
    </source>
</evidence>
<protein>
    <submittedName>
        <fullName evidence="2">Uncharacterized protein</fullName>
    </submittedName>
</protein>
<gene>
    <name evidence="2" type="ORF">B0F90DRAFT_1668320</name>
</gene>
<evidence type="ECO:0000313" key="2">
    <source>
        <dbReference type="EMBL" id="KAI0300505.1"/>
    </source>
</evidence>
<name>A0AAD4M3V8_9AGAM</name>
<reference evidence="2" key="1">
    <citation type="journal article" date="2022" name="New Phytol.">
        <title>Evolutionary transition to the ectomycorrhizal habit in the genomes of a hyperdiverse lineage of mushroom-forming fungi.</title>
        <authorList>
            <person name="Looney B."/>
            <person name="Miyauchi S."/>
            <person name="Morin E."/>
            <person name="Drula E."/>
            <person name="Courty P.E."/>
            <person name="Kohler A."/>
            <person name="Kuo A."/>
            <person name="LaButti K."/>
            <person name="Pangilinan J."/>
            <person name="Lipzen A."/>
            <person name="Riley R."/>
            <person name="Andreopoulos W."/>
            <person name="He G."/>
            <person name="Johnson J."/>
            <person name="Nolan M."/>
            <person name="Tritt A."/>
            <person name="Barry K.W."/>
            <person name="Grigoriev I.V."/>
            <person name="Nagy L.G."/>
            <person name="Hibbett D."/>
            <person name="Henrissat B."/>
            <person name="Matheny P.B."/>
            <person name="Labbe J."/>
            <person name="Martin F.M."/>
        </authorList>
    </citation>
    <scope>NUCLEOTIDE SEQUENCE</scope>
    <source>
        <strain evidence="2">BPL690</strain>
    </source>
</reference>